<evidence type="ECO:0000313" key="4">
    <source>
        <dbReference type="Proteomes" id="UP000246099"/>
    </source>
</evidence>
<gene>
    <name evidence="3" type="ORF">DLD77_04320</name>
</gene>
<dbReference type="Gene3D" id="2.60.40.1120">
    <property type="entry name" value="Carboxypeptidase-like, regulatory domain"/>
    <property type="match status" value="1"/>
</dbReference>
<sequence>MKKMIICMAALVFMACEKDNYDGPNAALSGSFIDAETKALVEQDIIRGTTIEIAEHGYDPVEKQILIVKNDGTYANSLLFANTYTVQPVRGNFIDVAPQDVQISGNTTLDFTVVPYIRIKEASIVKNGTTVVATFKLQQNVTTHVKKIGLYAHQDSRVGEPMRFVAAESEINAVVDPNHVYTLSIDLPSNSSQLKPGKSYYFRVGAVIDNGDAKFNYAPVVQLDI</sequence>
<organism evidence="3 4">
    <name type="scientific">Chitinophaga alhagiae</name>
    <dbReference type="NCBI Taxonomy" id="2203219"/>
    <lineage>
        <taxon>Bacteria</taxon>
        <taxon>Pseudomonadati</taxon>
        <taxon>Bacteroidota</taxon>
        <taxon>Chitinophagia</taxon>
        <taxon>Chitinophagales</taxon>
        <taxon>Chitinophagaceae</taxon>
        <taxon>Chitinophaga</taxon>
    </lineage>
</organism>
<dbReference type="InterPro" id="IPR024278">
    <property type="entry name" value="DUF3823_N"/>
</dbReference>
<evidence type="ECO:0000259" key="2">
    <source>
        <dbReference type="Pfam" id="PF18003"/>
    </source>
</evidence>
<proteinExistence type="predicted"/>
<dbReference type="InterPro" id="IPR041186">
    <property type="entry name" value="DUF3823_C"/>
</dbReference>
<name>A0ABM6WDV0_9BACT</name>
<reference evidence="3 4" key="1">
    <citation type="submission" date="2018-05" db="EMBL/GenBank/DDBJ databases">
        <title>Chitinophaga sp. nov., isolated from rhizosphere soil of Alhagi.</title>
        <authorList>
            <person name="Liu Y."/>
        </authorList>
    </citation>
    <scope>NUCLEOTIDE SEQUENCE [LARGE SCALE GENOMIC DNA]</scope>
    <source>
        <strain evidence="3 4">T22</strain>
    </source>
</reference>
<evidence type="ECO:0000313" key="3">
    <source>
        <dbReference type="EMBL" id="AWO02214.1"/>
    </source>
</evidence>
<evidence type="ECO:0008006" key="5">
    <source>
        <dbReference type="Google" id="ProtNLM"/>
    </source>
</evidence>
<evidence type="ECO:0000259" key="1">
    <source>
        <dbReference type="Pfam" id="PF12866"/>
    </source>
</evidence>
<feature type="domain" description="DUF3823" evidence="1">
    <location>
        <begin position="27"/>
        <end position="113"/>
    </location>
</feature>
<dbReference type="Pfam" id="PF12866">
    <property type="entry name" value="DUF3823"/>
    <property type="match status" value="1"/>
</dbReference>
<dbReference type="EMBL" id="CP029600">
    <property type="protein sequence ID" value="AWO02214.1"/>
    <property type="molecule type" value="Genomic_DNA"/>
</dbReference>
<dbReference type="Proteomes" id="UP000246099">
    <property type="component" value="Chromosome"/>
</dbReference>
<dbReference type="Gene3D" id="2.60.40.2060">
    <property type="match status" value="1"/>
</dbReference>
<feature type="domain" description="DUF3823" evidence="2">
    <location>
        <begin position="117"/>
        <end position="222"/>
    </location>
</feature>
<protein>
    <recommendedName>
        <fullName evidence="5">DUF3823 domain-containing protein</fullName>
    </recommendedName>
</protein>
<dbReference type="Pfam" id="PF18003">
    <property type="entry name" value="DUF3823_C"/>
    <property type="match status" value="1"/>
</dbReference>
<accession>A0ABM6WDV0</accession>
<dbReference type="PROSITE" id="PS51257">
    <property type="entry name" value="PROKAR_LIPOPROTEIN"/>
    <property type="match status" value="1"/>
</dbReference>
<dbReference type="RefSeq" id="WP_119078417.1">
    <property type="nucleotide sequence ID" value="NZ_CP029600.1"/>
</dbReference>
<keyword evidence="4" id="KW-1185">Reference proteome</keyword>